<comment type="caution">
    <text evidence="2">The sequence shown here is derived from an EMBL/GenBank/DDBJ whole genome shotgun (WGS) entry which is preliminary data.</text>
</comment>
<dbReference type="AlphaFoldDB" id="A0A1J4T9U9"/>
<feature type="transmembrane region" description="Helical" evidence="1">
    <location>
        <begin position="33"/>
        <end position="53"/>
    </location>
</feature>
<evidence type="ECO:0000313" key="3">
    <source>
        <dbReference type="Proteomes" id="UP000183192"/>
    </source>
</evidence>
<accession>A0A1J4T9U9</accession>
<dbReference type="EMBL" id="MNUU01000008">
    <property type="protein sequence ID" value="OIO08546.1"/>
    <property type="molecule type" value="Genomic_DNA"/>
</dbReference>
<protein>
    <recommendedName>
        <fullName evidence="4">DUF2304 domain-containing protein</fullName>
    </recommendedName>
</protein>
<dbReference type="Pfam" id="PF10066">
    <property type="entry name" value="DUF2304"/>
    <property type="match status" value="1"/>
</dbReference>
<reference evidence="2 3" key="1">
    <citation type="journal article" date="2016" name="Environ. Microbiol.">
        <title>Genomic resolution of a cold subsurface aquifer community provides metabolic insights for novel microbes adapted to high CO concentrations.</title>
        <authorList>
            <person name="Probst A.J."/>
            <person name="Castelle C.J."/>
            <person name="Singh A."/>
            <person name="Brown C.T."/>
            <person name="Anantharaman K."/>
            <person name="Sharon I."/>
            <person name="Hug L.A."/>
            <person name="Burstein D."/>
            <person name="Emerson J.B."/>
            <person name="Thomas B.C."/>
            <person name="Banfield J.F."/>
        </authorList>
    </citation>
    <scope>NUCLEOTIDE SEQUENCE [LARGE SCALE GENOMIC DNA]</scope>
    <source>
        <strain evidence="2">CG1_02_37_44</strain>
    </source>
</reference>
<evidence type="ECO:0000256" key="1">
    <source>
        <dbReference type="SAM" id="Phobius"/>
    </source>
</evidence>
<keyword evidence="1" id="KW-0472">Membrane</keyword>
<proteinExistence type="predicted"/>
<gene>
    <name evidence="2" type="ORF">AUJ27_00585</name>
</gene>
<sequence>MMLQQIIALIIIAFLLARQFLAKKKGLISNYEFIFWLVFWLLATAAIILLKWIDQAVASLGFSGTGIEVLFYLGVVVLFYLIFKLRLKLEKIEKDITKIVREITLNK</sequence>
<dbReference type="InterPro" id="IPR019277">
    <property type="entry name" value="DUF2304"/>
</dbReference>
<feature type="transmembrane region" description="Helical" evidence="1">
    <location>
        <begin position="6"/>
        <end position="21"/>
    </location>
</feature>
<feature type="transmembrane region" description="Helical" evidence="1">
    <location>
        <begin position="59"/>
        <end position="83"/>
    </location>
</feature>
<dbReference type="Proteomes" id="UP000183192">
    <property type="component" value="Unassembled WGS sequence"/>
</dbReference>
<organism evidence="2 3">
    <name type="scientific">Candidatus Falkowbacteria bacterium CG1_02_37_44</name>
    <dbReference type="NCBI Taxonomy" id="1805146"/>
    <lineage>
        <taxon>Bacteria</taxon>
        <taxon>Candidatus Falkowiibacteriota</taxon>
    </lineage>
</organism>
<evidence type="ECO:0008006" key="4">
    <source>
        <dbReference type="Google" id="ProtNLM"/>
    </source>
</evidence>
<name>A0A1J4T9U9_9BACT</name>
<keyword evidence="1" id="KW-1133">Transmembrane helix</keyword>
<keyword evidence="1" id="KW-0812">Transmembrane</keyword>
<evidence type="ECO:0000313" key="2">
    <source>
        <dbReference type="EMBL" id="OIO08546.1"/>
    </source>
</evidence>
<dbReference type="STRING" id="1805146.AUJ27_00585"/>